<dbReference type="Proteomes" id="UP000000370">
    <property type="component" value="Chromosome"/>
</dbReference>
<dbReference type="EMBL" id="CP000885">
    <property type="protein sequence ID" value="ABX42418.1"/>
    <property type="molecule type" value="Genomic_DNA"/>
</dbReference>
<protein>
    <recommendedName>
        <fullName evidence="4">DUF5067 domain-containing protein</fullName>
    </recommendedName>
</protein>
<keyword evidence="3" id="KW-1185">Reference proteome</keyword>
<evidence type="ECO:0000256" key="1">
    <source>
        <dbReference type="SAM" id="SignalP"/>
    </source>
</evidence>
<accession>A9KIG6</accession>
<feature type="signal peptide" evidence="1">
    <location>
        <begin position="1"/>
        <end position="21"/>
    </location>
</feature>
<dbReference type="OrthoDB" id="9888180at2"/>
<reference evidence="3" key="1">
    <citation type="submission" date="2007-11" db="EMBL/GenBank/DDBJ databases">
        <title>Complete genome sequence of Clostridium phytofermentans ISDg.</title>
        <authorList>
            <person name="Leschine S.B."/>
            <person name="Warnick T.A."/>
            <person name="Blanchard J.L."/>
            <person name="Schnell D.J."/>
            <person name="Petit E.L."/>
            <person name="LaTouf W.G."/>
            <person name="Copeland A."/>
            <person name="Lucas S."/>
            <person name="Lapidus A."/>
            <person name="Barry K."/>
            <person name="Glavina del Rio T."/>
            <person name="Dalin E."/>
            <person name="Tice H."/>
            <person name="Pitluck S."/>
            <person name="Kiss H."/>
            <person name="Brettin T."/>
            <person name="Bruce D."/>
            <person name="Detter J.C."/>
            <person name="Han C."/>
            <person name="Kuske C."/>
            <person name="Schmutz J."/>
            <person name="Larimer F."/>
            <person name="Land M."/>
            <person name="Hauser L."/>
            <person name="Kyrpides N."/>
            <person name="Kim E.A."/>
            <person name="Richardson P."/>
        </authorList>
    </citation>
    <scope>NUCLEOTIDE SEQUENCE [LARGE SCALE GENOMIC DNA]</scope>
    <source>
        <strain evidence="3">ATCC 700394 / DSM 18823 / ISDg</strain>
    </source>
</reference>
<feature type="chain" id="PRO_5002736569" description="DUF5067 domain-containing protein" evidence="1">
    <location>
        <begin position="22"/>
        <end position="198"/>
    </location>
</feature>
<evidence type="ECO:0008006" key="4">
    <source>
        <dbReference type="Google" id="ProtNLM"/>
    </source>
</evidence>
<dbReference type="PROSITE" id="PS51257">
    <property type="entry name" value="PROKAR_LIPOPROTEIN"/>
    <property type="match status" value="1"/>
</dbReference>
<gene>
    <name evidence="2" type="ordered locus">Cphy_2050</name>
</gene>
<dbReference type="KEGG" id="cpy:Cphy_2050"/>
<evidence type="ECO:0000313" key="2">
    <source>
        <dbReference type="EMBL" id="ABX42418.1"/>
    </source>
</evidence>
<keyword evidence="1" id="KW-0732">Signal</keyword>
<dbReference type="AlphaFoldDB" id="A9KIG6"/>
<organism evidence="2 3">
    <name type="scientific">Lachnoclostridium phytofermentans (strain ATCC 700394 / DSM 18823 / ISDg)</name>
    <name type="common">Clostridium phytofermentans</name>
    <dbReference type="NCBI Taxonomy" id="357809"/>
    <lineage>
        <taxon>Bacteria</taxon>
        <taxon>Bacillati</taxon>
        <taxon>Bacillota</taxon>
        <taxon>Clostridia</taxon>
        <taxon>Lachnospirales</taxon>
        <taxon>Lachnospiraceae</taxon>
    </lineage>
</organism>
<sequence precursor="true">MRNNRFTSNKKLMLGLSVVMAACMLIACTPNSNPVETVQPFEISVTEVKVISNQQQMIQDNNLTQSDQIKNRLVVSVSINNVTDMEFKKVWYELQLNSEVKPYIASQIIEFTSDKMNITTHEKSLASSLNDKTAVWGFSHDWNMSLTSEDDLNSYHGLSPEELAEELKSITVQVNWSGGKQTETIPLELSENDVNLLK</sequence>
<dbReference type="RefSeq" id="WP_012200072.1">
    <property type="nucleotide sequence ID" value="NC_010001.1"/>
</dbReference>
<proteinExistence type="predicted"/>
<dbReference type="HOGENOM" id="CLU_1376104_0_0_9"/>
<evidence type="ECO:0000313" key="3">
    <source>
        <dbReference type="Proteomes" id="UP000000370"/>
    </source>
</evidence>
<name>A9KIG6_LACP7</name>